<name>A0A6A6QCV1_9PEZI</name>
<gene>
    <name evidence="3" type="ORF">BU16DRAFT_566256</name>
</gene>
<protein>
    <submittedName>
        <fullName evidence="3">Uncharacterized protein</fullName>
    </submittedName>
</protein>
<keyword evidence="4" id="KW-1185">Reference proteome</keyword>
<feature type="region of interest" description="Disordered" evidence="2">
    <location>
        <begin position="418"/>
        <end position="439"/>
    </location>
</feature>
<dbReference type="OrthoDB" id="10581514at2759"/>
<evidence type="ECO:0000313" key="4">
    <source>
        <dbReference type="Proteomes" id="UP000799750"/>
    </source>
</evidence>
<feature type="compositionally biased region" description="Acidic residues" evidence="2">
    <location>
        <begin position="112"/>
        <end position="129"/>
    </location>
</feature>
<feature type="region of interest" description="Disordered" evidence="2">
    <location>
        <begin position="16"/>
        <end position="65"/>
    </location>
</feature>
<feature type="compositionally biased region" description="Basic and acidic residues" evidence="2">
    <location>
        <begin position="46"/>
        <end position="61"/>
    </location>
</feature>
<dbReference type="Proteomes" id="UP000799750">
    <property type="component" value="Unassembled WGS sequence"/>
</dbReference>
<evidence type="ECO:0000256" key="1">
    <source>
        <dbReference type="SAM" id="Coils"/>
    </source>
</evidence>
<feature type="compositionally biased region" description="Polar residues" evidence="2">
    <location>
        <begin position="136"/>
        <end position="151"/>
    </location>
</feature>
<sequence>MERRLSNTLDVLDSLQPFHTTPLNSSEIDAKVRARKNSGGAVESKGWAHLEKDKSSERENFPKGFPAEEGAFRAIEPITAWEHVLVFENGGSRTSTSTSPEDEGGKSYDPFEGGDMDELDGDTLNELDEAQDKSQVKPTNQPEGDVQNSPLSLPHTPPPQEPPRGLEADHPTQPQPTPRLRFFNPLTFLSTTNRAITRASLHVRAHLIGLNRANTLLRNNFAHFGNLLHLHAELFAAARREWLLTRITGNQADMLAINAETIHNLNGQIDGLTSLLDPLMESHRLREQLLARLREVETRNQQMEAQKAGERQSMLMAQQTILELIQENRRLAEVNEEAVQGFNRVVGENAGLRDARDEAEDRVQELEGETEGLRAENLEAWNGLAEMDGAYAALRETYAEAAGGLKKMVEEMREGPLDWTVREGFGGEGEGSGKKSGDD</sequence>
<dbReference type="AlphaFoldDB" id="A0A6A6QCV1"/>
<organism evidence="3 4">
    <name type="scientific">Lophium mytilinum</name>
    <dbReference type="NCBI Taxonomy" id="390894"/>
    <lineage>
        <taxon>Eukaryota</taxon>
        <taxon>Fungi</taxon>
        <taxon>Dikarya</taxon>
        <taxon>Ascomycota</taxon>
        <taxon>Pezizomycotina</taxon>
        <taxon>Dothideomycetes</taxon>
        <taxon>Pleosporomycetidae</taxon>
        <taxon>Mytilinidiales</taxon>
        <taxon>Mytilinidiaceae</taxon>
        <taxon>Lophium</taxon>
    </lineage>
</organism>
<evidence type="ECO:0000256" key="2">
    <source>
        <dbReference type="SAM" id="MobiDB-lite"/>
    </source>
</evidence>
<reference evidence="3" key="1">
    <citation type="journal article" date="2020" name="Stud. Mycol.">
        <title>101 Dothideomycetes genomes: a test case for predicting lifestyles and emergence of pathogens.</title>
        <authorList>
            <person name="Haridas S."/>
            <person name="Albert R."/>
            <person name="Binder M."/>
            <person name="Bloem J."/>
            <person name="Labutti K."/>
            <person name="Salamov A."/>
            <person name="Andreopoulos B."/>
            <person name="Baker S."/>
            <person name="Barry K."/>
            <person name="Bills G."/>
            <person name="Bluhm B."/>
            <person name="Cannon C."/>
            <person name="Castanera R."/>
            <person name="Culley D."/>
            <person name="Daum C."/>
            <person name="Ezra D."/>
            <person name="Gonzalez J."/>
            <person name="Henrissat B."/>
            <person name="Kuo A."/>
            <person name="Liang C."/>
            <person name="Lipzen A."/>
            <person name="Lutzoni F."/>
            <person name="Magnuson J."/>
            <person name="Mondo S."/>
            <person name="Nolan M."/>
            <person name="Ohm R."/>
            <person name="Pangilinan J."/>
            <person name="Park H.-J."/>
            <person name="Ramirez L."/>
            <person name="Alfaro M."/>
            <person name="Sun H."/>
            <person name="Tritt A."/>
            <person name="Yoshinaga Y."/>
            <person name="Zwiers L.-H."/>
            <person name="Turgeon B."/>
            <person name="Goodwin S."/>
            <person name="Spatafora J."/>
            <person name="Crous P."/>
            <person name="Grigoriev I."/>
        </authorList>
    </citation>
    <scope>NUCLEOTIDE SEQUENCE</scope>
    <source>
        <strain evidence="3">CBS 269.34</strain>
    </source>
</reference>
<dbReference type="Gene3D" id="1.10.287.1490">
    <property type="match status" value="1"/>
</dbReference>
<evidence type="ECO:0000313" key="3">
    <source>
        <dbReference type="EMBL" id="KAF2490225.1"/>
    </source>
</evidence>
<feature type="compositionally biased region" description="Polar residues" evidence="2">
    <location>
        <begin position="17"/>
        <end position="27"/>
    </location>
</feature>
<keyword evidence="1" id="KW-0175">Coiled coil</keyword>
<feature type="region of interest" description="Disordered" evidence="2">
    <location>
        <begin position="91"/>
        <end position="180"/>
    </location>
</feature>
<proteinExistence type="predicted"/>
<feature type="coiled-coil region" evidence="1">
    <location>
        <begin position="286"/>
        <end position="376"/>
    </location>
</feature>
<dbReference type="EMBL" id="MU004197">
    <property type="protein sequence ID" value="KAF2490225.1"/>
    <property type="molecule type" value="Genomic_DNA"/>
</dbReference>
<accession>A0A6A6QCV1</accession>